<dbReference type="Pfam" id="PF12833">
    <property type="entry name" value="HTH_18"/>
    <property type="match status" value="1"/>
</dbReference>
<dbReference type="InterPro" id="IPR032687">
    <property type="entry name" value="AraC-type_N"/>
</dbReference>
<evidence type="ECO:0000256" key="2">
    <source>
        <dbReference type="ARBA" id="ARBA00023125"/>
    </source>
</evidence>
<evidence type="ECO:0000256" key="4">
    <source>
        <dbReference type="SAM" id="MobiDB-lite"/>
    </source>
</evidence>
<dbReference type="EMBL" id="CP030053">
    <property type="protein sequence ID" value="QAU46763.1"/>
    <property type="molecule type" value="Genomic_DNA"/>
</dbReference>
<feature type="domain" description="HTH araC/xylS-type" evidence="5">
    <location>
        <begin position="242"/>
        <end position="340"/>
    </location>
</feature>
<dbReference type="RefSeq" id="WP_128951499.1">
    <property type="nucleotide sequence ID" value="NZ_RDQZ01000027.1"/>
</dbReference>
<dbReference type="GO" id="GO:0000976">
    <property type="term" value="F:transcription cis-regulatory region binding"/>
    <property type="evidence" value="ECO:0007669"/>
    <property type="project" value="TreeGrafter"/>
</dbReference>
<dbReference type="SUPFAM" id="SSF46689">
    <property type="entry name" value="Homeodomain-like"/>
    <property type="match status" value="1"/>
</dbReference>
<reference evidence="7 9" key="2">
    <citation type="submission" date="2018-10" db="EMBL/GenBank/DDBJ databases">
        <title>Bradyrhizobium sp. nov., effective nodules isolated from peanut in China.</title>
        <authorList>
            <person name="Li Y."/>
        </authorList>
    </citation>
    <scope>NUCLEOTIDE SEQUENCE [LARGE SCALE GENOMIC DNA]</scope>
    <source>
        <strain evidence="7 9">CCBAU 53426</strain>
    </source>
</reference>
<dbReference type="EMBL" id="RDQZ01000027">
    <property type="protein sequence ID" value="RXH09098.1"/>
    <property type="molecule type" value="Genomic_DNA"/>
</dbReference>
<evidence type="ECO:0000313" key="8">
    <source>
        <dbReference type="Proteomes" id="UP000288972"/>
    </source>
</evidence>
<evidence type="ECO:0000313" key="7">
    <source>
        <dbReference type="EMBL" id="RXH09098.1"/>
    </source>
</evidence>
<dbReference type="InterPro" id="IPR020449">
    <property type="entry name" value="Tscrpt_reg_AraC-type_HTH"/>
</dbReference>
<dbReference type="InterPro" id="IPR009057">
    <property type="entry name" value="Homeodomain-like_sf"/>
</dbReference>
<feature type="region of interest" description="Disordered" evidence="4">
    <location>
        <begin position="340"/>
        <end position="362"/>
    </location>
</feature>
<evidence type="ECO:0000256" key="3">
    <source>
        <dbReference type="ARBA" id="ARBA00023163"/>
    </source>
</evidence>
<dbReference type="PRINTS" id="PR00032">
    <property type="entry name" value="HTHARAC"/>
</dbReference>
<evidence type="ECO:0000313" key="9">
    <source>
        <dbReference type="Proteomes" id="UP000290401"/>
    </source>
</evidence>
<keyword evidence="3" id="KW-0804">Transcription</keyword>
<evidence type="ECO:0000259" key="5">
    <source>
        <dbReference type="PROSITE" id="PS01124"/>
    </source>
</evidence>
<keyword evidence="1" id="KW-0805">Transcription regulation</keyword>
<evidence type="ECO:0000256" key="1">
    <source>
        <dbReference type="ARBA" id="ARBA00023015"/>
    </source>
</evidence>
<dbReference type="InterPro" id="IPR018062">
    <property type="entry name" value="HTH_AraC-typ_CS"/>
</dbReference>
<organism evidence="6 8">
    <name type="scientific">Bradyrhizobium guangzhouense</name>
    <dbReference type="NCBI Taxonomy" id="1325095"/>
    <lineage>
        <taxon>Bacteria</taxon>
        <taxon>Pseudomonadati</taxon>
        <taxon>Pseudomonadota</taxon>
        <taxon>Alphaproteobacteria</taxon>
        <taxon>Hyphomicrobiales</taxon>
        <taxon>Nitrobacteraceae</taxon>
        <taxon>Bradyrhizobium</taxon>
    </lineage>
</organism>
<dbReference type="PANTHER" id="PTHR47894">
    <property type="entry name" value="HTH-TYPE TRANSCRIPTIONAL REGULATOR GADX"/>
    <property type="match status" value="1"/>
</dbReference>
<dbReference type="Pfam" id="PF12625">
    <property type="entry name" value="Arabinose_bd"/>
    <property type="match status" value="1"/>
</dbReference>
<evidence type="ECO:0000313" key="6">
    <source>
        <dbReference type="EMBL" id="QAU46763.1"/>
    </source>
</evidence>
<protein>
    <submittedName>
        <fullName evidence="6">AraC family transcriptional regulator</fullName>
    </submittedName>
    <submittedName>
        <fullName evidence="7">Helix-turn-helix domain-containing protein</fullName>
    </submittedName>
</protein>
<reference evidence="6 8" key="1">
    <citation type="submission" date="2018-06" db="EMBL/GenBank/DDBJ databases">
        <title>Comparative genomics of rhizobia nodulating Arachis hypogaea in China.</title>
        <authorList>
            <person name="Li Y."/>
        </authorList>
    </citation>
    <scope>NUCLEOTIDE SEQUENCE [LARGE SCALE GENOMIC DNA]</scope>
    <source>
        <strain evidence="6 8">CCBAU 51670</strain>
    </source>
</reference>
<name>A0AAE6C8H5_9BRAD</name>
<dbReference type="PROSITE" id="PS00041">
    <property type="entry name" value="HTH_ARAC_FAMILY_1"/>
    <property type="match status" value="1"/>
</dbReference>
<dbReference type="Proteomes" id="UP000288972">
    <property type="component" value="Chromosome"/>
</dbReference>
<dbReference type="KEGG" id="bgz:XH91_16270"/>
<dbReference type="Gene3D" id="1.10.10.60">
    <property type="entry name" value="Homeodomain-like"/>
    <property type="match status" value="1"/>
</dbReference>
<dbReference type="Proteomes" id="UP000290401">
    <property type="component" value="Unassembled WGS sequence"/>
</dbReference>
<proteinExistence type="predicted"/>
<dbReference type="SMART" id="SM00342">
    <property type="entry name" value="HTH_ARAC"/>
    <property type="match status" value="1"/>
</dbReference>
<dbReference type="GO" id="GO:0003700">
    <property type="term" value="F:DNA-binding transcription factor activity"/>
    <property type="evidence" value="ECO:0007669"/>
    <property type="project" value="InterPro"/>
</dbReference>
<dbReference type="PANTHER" id="PTHR47894:SF4">
    <property type="entry name" value="HTH-TYPE TRANSCRIPTIONAL REGULATOR GADX"/>
    <property type="match status" value="1"/>
</dbReference>
<dbReference type="InterPro" id="IPR018060">
    <property type="entry name" value="HTH_AraC"/>
</dbReference>
<gene>
    <name evidence="7" type="ORF">EAS56_27210</name>
    <name evidence="6" type="ORF">XH91_16270</name>
</gene>
<dbReference type="GO" id="GO:0005829">
    <property type="term" value="C:cytosol"/>
    <property type="evidence" value="ECO:0007669"/>
    <property type="project" value="TreeGrafter"/>
</dbReference>
<keyword evidence="2" id="KW-0238">DNA-binding</keyword>
<sequence>MHHANRFSSIPSASGGIARLACARVRDAGRDLAQMASRAGLALALIDEPARRLDVATQIKLLDLAAHELGDEHLGFHLSQDFDLREIGLLYYVMASSETVADALRNAARYSTLNNEGIQLSIDLDRGTAIALHYLDVERQSDRHQVEFWIGALVRVCRRLTNNRLAPQQIRVRHHRPELSAGLKNFLGCDVHFGSYADEIVFAAGTASLRSVAADSYLNRLLLNYANEALGKRPQPRSSLRSRVEEAIAQALPHGQANVAMIAGRLGMSRRTLARALAEEGVSFSDLLAGLRLLLAKRYLRERELPISQIAWLLGYRETSSFTNAFARWTGSTPRQFRITHGTRSKPFNGRRAVSEQGNRSR</sequence>
<dbReference type="AlphaFoldDB" id="A0AAE6C8H5"/>
<keyword evidence="9" id="KW-1185">Reference proteome</keyword>
<dbReference type="PROSITE" id="PS01124">
    <property type="entry name" value="HTH_ARAC_FAMILY_2"/>
    <property type="match status" value="1"/>
</dbReference>
<accession>A0AAE6C8H5</accession>